<dbReference type="PRINTS" id="PR00625">
    <property type="entry name" value="JDOMAIN"/>
</dbReference>
<dbReference type="InterPro" id="IPR042858">
    <property type="entry name" value="DNAJC8"/>
</dbReference>
<evidence type="ECO:0000259" key="2">
    <source>
        <dbReference type="PROSITE" id="PS50076"/>
    </source>
</evidence>
<dbReference type="PANTHER" id="PTHR15606:SF4">
    <property type="entry name" value="DNAJ HOMOLOG SUBFAMILY C MEMBER 8"/>
    <property type="match status" value="1"/>
</dbReference>
<feature type="coiled-coil region" evidence="1">
    <location>
        <begin position="117"/>
        <end position="179"/>
    </location>
</feature>
<dbReference type="Pfam" id="PF00226">
    <property type="entry name" value="DnaJ"/>
    <property type="match status" value="1"/>
</dbReference>
<gene>
    <name evidence="3" type="ORF">GBAR_LOCUS5179</name>
</gene>
<proteinExistence type="predicted"/>
<comment type="caution">
    <text evidence="3">The sequence shown here is derived from an EMBL/GenBank/DDBJ whole genome shotgun (WGS) entry which is preliminary data.</text>
</comment>
<protein>
    <submittedName>
        <fullName evidence="3">DnaJ homolog subfamily C member 8</fullName>
    </submittedName>
</protein>
<dbReference type="Proteomes" id="UP001174909">
    <property type="component" value="Unassembled WGS sequence"/>
</dbReference>
<dbReference type="CDD" id="cd06257">
    <property type="entry name" value="DnaJ"/>
    <property type="match status" value="1"/>
</dbReference>
<reference evidence="3" key="1">
    <citation type="submission" date="2023-03" db="EMBL/GenBank/DDBJ databases">
        <authorList>
            <person name="Steffen K."/>
            <person name="Cardenas P."/>
        </authorList>
    </citation>
    <scope>NUCLEOTIDE SEQUENCE</scope>
</reference>
<organism evidence="3 4">
    <name type="scientific">Geodia barretti</name>
    <name type="common">Barrett's horny sponge</name>
    <dbReference type="NCBI Taxonomy" id="519541"/>
    <lineage>
        <taxon>Eukaryota</taxon>
        <taxon>Metazoa</taxon>
        <taxon>Porifera</taxon>
        <taxon>Demospongiae</taxon>
        <taxon>Heteroscleromorpha</taxon>
        <taxon>Tetractinellida</taxon>
        <taxon>Astrophorina</taxon>
        <taxon>Geodiidae</taxon>
        <taxon>Geodia</taxon>
    </lineage>
</organism>
<dbReference type="InterPro" id="IPR036869">
    <property type="entry name" value="J_dom_sf"/>
</dbReference>
<name>A0AA35R9L6_GEOBA</name>
<sequence>MAASGATSSTGKPPAALDAFLAEVKAIQKRDSVLTPSQQIDRLLRQGSMYFNLNPFEVLLIDPDTPPEQVRKAYRKLSILVHPDKNESDKDRAQLAFEAVHKAYKMLDDEDQRAYVLEMVEDAKAKLDMEMEEKRKVVQRQGKDSIEEDDPEKYRQALRNTLTKLFADVEMKKKKLEERDQSER</sequence>
<accession>A0AA35R9L6</accession>
<dbReference type="AlphaFoldDB" id="A0AA35R9L6"/>
<evidence type="ECO:0000256" key="1">
    <source>
        <dbReference type="SAM" id="Coils"/>
    </source>
</evidence>
<dbReference type="Gene3D" id="1.10.287.110">
    <property type="entry name" value="DnaJ domain"/>
    <property type="match status" value="1"/>
</dbReference>
<dbReference type="GO" id="GO:0005634">
    <property type="term" value="C:nucleus"/>
    <property type="evidence" value="ECO:0007669"/>
    <property type="project" value="TreeGrafter"/>
</dbReference>
<dbReference type="EMBL" id="CASHTH010000767">
    <property type="protein sequence ID" value="CAI8007385.1"/>
    <property type="molecule type" value="Genomic_DNA"/>
</dbReference>
<dbReference type="PANTHER" id="PTHR15606">
    <property type="entry name" value="DNAJ HOMOLOG SUBFAMILY C MEMBER 8/LIPOPOLYSACCHARIDE SPECIFIC RESPONSE-7-RELATED"/>
    <property type="match status" value="1"/>
</dbReference>
<dbReference type="SUPFAM" id="SSF46565">
    <property type="entry name" value="Chaperone J-domain"/>
    <property type="match status" value="1"/>
</dbReference>
<dbReference type="SMART" id="SM00271">
    <property type="entry name" value="DnaJ"/>
    <property type="match status" value="1"/>
</dbReference>
<keyword evidence="4" id="KW-1185">Reference proteome</keyword>
<dbReference type="InterPro" id="IPR001623">
    <property type="entry name" value="DnaJ_domain"/>
</dbReference>
<dbReference type="PROSITE" id="PS50076">
    <property type="entry name" value="DNAJ_2"/>
    <property type="match status" value="1"/>
</dbReference>
<evidence type="ECO:0000313" key="3">
    <source>
        <dbReference type="EMBL" id="CAI8007385.1"/>
    </source>
</evidence>
<evidence type="ECO:0000313" key="4">
    <source>
        <dbReference type="Proteomes" id="UP001174909"/>
    </source>
</evidence>
<feature type="domain" description="J" evidence="2">
    <location>
        <begin position="54"/>
        <end position="120"/>
    </location>
</feature>
<keyword evidence="1" id="KW-0175">Coiled coil</keyword>